<keyword evidence="2" id="KW-1185">Reference proteome</keyword>
<accession>A0A1R3IRB6</accession>
<comment type="caution">
    <text evidence="1">The sequence shown here is derived from an EMBL/GenBank/DDBJ whole genome shotgun (WGS) entry which is preliminary data.</text>
</comment>
<dbReference type="EMBL" id="AWUE01017762">
    <property type="protein sequence ID" value="OMO85135.1"/>
    <property type="molecule type" value="Genomic_DNA"/>
</dbReference>
<dbReference type="Proteomes" id="UP000187203">
    <property type="component" value="Unassembled WGS sequence"/>
</dbReference>
<gene>
    <name evidence="1" type="ORF">COLO4_21746</name>
</gene>
<reference evidence="2" key="1">
    <citation type="submission" date="2013-09" db="EMBL/GenBank/DDBJ databases">
        <title>Corchorus olitorius genome sequencing.</title>
        <authorList>
            <person name="Alam M."/>
            <person name="Haque M.S."/>
            <person name="Islam M.S."/>
            <person name="Emdad E.M."/>
            <person name="Islam M.M."/>
            <person name="Ahmed B."/>
            <person name="Halim A."/>
            <person name="Hossen Q.M.M."/>
            <person name="Hossain M.Z."/>
            <person name="Ahmed R."/>
            <person name="Khan M.M."/>
            <person name="Islam R."/>
            <person name="Rashid M.M."/>
            <person name="Khan S.A."/>
            <person name="Rahman M.S."/>
            <person name="Alam M."/>
            <person name="Yahiya A.S."/>
            <person name="Khan M.S."/>
            <person name="Azam M.S."/>
            <person name="Haque T."/>
            <person name="Lashkar M.Z.H."/>
            <person name="Akhand A.I."/>
            <person name="Morshed G."/>
            <person name="Roy S."/>
            <person name="Uddin K.S."/>
            <person name="Rabeya T."/>
            <person name="Hossain A.S."/>
            <person name="Chowdhury A."/>
            <person name="Snigdha A.R."/>
            <person name="Mortoza M.S."/>
            <person name="Matin S.A."/>
            <person name="Hoque S.M.E."/>
            <person name="Islam M.K."/>
            <person name="Roy D.K."/>
            <person name="Haider R."/>
            <person name="Moosa M.M."/>
            <person name="Elias S.M."/>
            <person name="Hasan A.M."/>
            <person name="Jahan S."/>
            <person name="Shafiuddin M."/>
            <person name="Mahmood N."/>
            <person name="Shommy N.S."/>
        </authorList>
    </citation>
    <scope>NUCLEOTIDE SEQUENCE [LARGE SCALE GENOMIC DNA]</scope>
    <source>
        <strain evidence="2">cv. O-4</strain>
    </source>
</reference>
<evidence type="ECO:0000313" key="1">
    <source>
        <dbReference type="EMBL" id="OMO85135.1"/>
    </source>
</evidence>
<name>A0A1R3IRB6_9ROSI</name>
<evidence type="ECO:0000313" key="2">
    <source>
        <dbReference type="Proteomes" id="UP000187203"/>
    </source>
</evidence>
<proteinExistence type="predicted"/>
<protein>
    <submittedName>
        <fullName evidence="1">Uncharacterized protein</fullName>
    </submittedName>
</protein>
<sequence length="32" mass="3591">MARAIETEVSPILTYTLGVHLGRLILNRIENP</sequence>
<organism evidence="1 2">
    <name type="scientific">Corchorus olitorius</name>
    <dbReference type="NCBI Taxonomy" id="93759"/>
    <lineage>
        <taxon>Eukaryota</taxon>
        <taxon>Viridiplantae</taxon>
        <taxon>Streptophyta</taxon>
        <taxon>Embryophyta</taxon>
        <taxon>Tracheophyta</taxon>
        <taxon>Spermatophyta</taxon>
        <taxon>Magnoliopsida</taxon>
        <taxon>eudicotyledons</taxon>
        <taxon>Gunneridae</taxon>
        <taxon>Pentapetalae</taxon>
        <taxon>rosids</taxon>
        <taxon>malvids</taxon>
        <taxon>Malvales</taxon>
        <taxon>Malvaceae</taxon>
        <taxon>Grewioideae</taxon>
        <taxon>Apeibeae</taxon>
        <taxon>Corchorus</taxon>
    </lineage>
</organism>
<dbReference type="AlphaFoldDB" id="A0A1R3IRB6"/>